<protein>
    <submittedName>
        <fullName evidence="2">Uncharacterized protein</fullName>
    </submittedName>
</protein>
<feature type="signal peptide" evidence="1">
    <location>
        <begin position="1"/>
        <end position="21"/>
    </location>
</feature>
<accession>A0A1Y2CGA3</accession>
<keyword evidence="3" id="KW-1185">Reference proteome</keyword>
<evidence type="ECO:0000256" key="1">
    <source>
        <dbReference type="SAM" id="SignalP"/>
    </source>
</evidence>
<feature type="chain" id="PRO_5010993255" evidence="1">
    <location>
        <begin position="22"/>
        <end position="254"/>
    </location>
</feature>
<comment type="caution">
    <text evidence="2">The sequence shown here is derived from an EMBL/GenBank/DDBJ whole genome shotgun (WGS) entry which is preliminary data.</text>
</comment>
<keyword evidence="1" id="KW-0732">Signal</keyword>
<sequence>MVKATSSFLLSFFLVSTTTFAQVQIIGDTCTELGTPCLNSWLTCATRAGTFEGSGPGVCTDVRAYRNKGETCDVAKESAPCLAGLTCTPSSSKNGTGTVAVCEGTATEKVDKVWRLPGDTCDGTSKLCLPGQTCSEGVCKVKFHNVEPEGMCMKEDSLYYGICEPGVAICFHNKCYAQFEKGPVVQDKSLGAVDFTKAGGKCLENQSIPFGGMSGTQYLCVDSQAAVTTTGSSKSGSVVGAALGAITFSYMLLI</sequence>
<name>A0A1Y2CGA3_9FUNG</name>
<reference evidence="2 3" key="1">
    <citation type="submission" date="2016-07" db="EMBL/GenBank/DDBJ databases">
        <title>Pervasive Adenine N6-methylation of Active Genes in Fungi.</title>
        <authorList>
            <consortium name="DOE Joint Genome Institute"/>
            <person name="Mondo S.J."/>
            <person name="Dannebaum R.O."/>
            <person name="Kuo R.C."/>
            <person name="Labutti K."/>
            <person name="Haridas S."/>
            <person name="Kuo A."/>
            <person name="Salamov A."/>
            <person name="Ahrendt S.R."/>
            <person name="Lipzen A."/>
            <person name="Sullivan W."/>
            <person name="Andreopoulos W.B."/>
            <person name="Clum A."/>
            <person name="Lindquist E."/>
            <person name="Daum C."/>
            <person name="Ramamoorthy G.K."/>
            <person name="Gryganskyi A."/>
            <person name="Culley D."/>
            <person name="Magnuson J.K."/>
            <person name="James T.Y."/>
            <person name="O'Malley M.A."/>
            <person name="Stajich J.E."/>
            <person name="Spatafora J.W."/>
            <person name="Visel A."/>
            <person name="Grigoriev I.V."/>
        </authorList>
    </citation>
    <scope>NUCLEOTIDE SEQUENCE [LARGE SCALE GENOMIC DNA]</scope>
    <source>
        <strain evidence="2 3">JEL800</strain>
    </source>
</reference>
<organism evidence="2 3">
    <name type="scientific">Rhizoclosmatium globosum</name>
    <dbReference type="NCBI Taxonomy" id="329046"/>
    <lineage>
        <taxon>Eukaryota</taxon>
        <taxon>Fungi</taxon>
        <taxon>Fungi incertae sedis</taxon>
        <taxon>Chytridiomycota</taxon>
        <taxon>Chytridiomycota incertae sedis</taxon>
        <taxon>Chytridiomycetes</taxon>
        <taxon>Chytridiales</taxon>
        <taxon>Chytriomycetaceae</taxon>
        <taxon>Rhizoclosmatium</taxon>
    </lineage>
</organism>
<evidence type="ECO:0000313" key="3">
    <source>
        <dbReference type="Proteomes" id="UP000193642"/>
    </source>
</evidence>
<proteinExistence type="predicted"/>
<evidence type="ECO:0000313" key="2">
    <source>
        <dbReference type="EMBL" id="ORY46083.1"/>
    </source>
</evidence>
<dbReference type="Proteomes" id="UP000193642">
    <property type="component" value="Unassembled WGS sequence"/>
</dbReference>
<dbReference type="EMBL" id="MCGO01000018">
    <property type="protein sequence ID" value="ORY46083.1"/>
    <property type="molecule type" value="Genomic_DNA"/>
</dbReference>
<dbReference type="AlphaFoldDB" id="A0A1Y2CGA3"/>
<gene>
    <name evidence="2" type="ORF">BCR33DRAFT_849694</name>
</gene>